<dbReference type="EMBL" id="CAJNOE010002251">
    <property type="protein sequence ID" value="CAF1475076.1"/>
    <property type="molecule type" value="Genomic_DNA"/>
</dbReference>
<dbReference type="Proteomes" id="UP000663860">
    <property type="component" value="Unassembled WGS sequence"/>
</dbReference>
<evidence type="ECO:0000256" key="1">
    <source>
        <dbReference type="SAM" id="Phobius"/>
    </source>
</evidence>
<dbReference type="Proteomes" id="UP000663881">
    <property type="component" value="Unassembled WGS sequence"/>
</dbReference>
<dbReference type="Pfam" id="PF00805">
    <property type="entry name" value="Pentapeptide"/>
    <property type="match status" value="3"/>
</dbReference>
<evidence type="ECO:0008006" key="7">
    <source>
        <dbReference type="Google" id="ProtNLM"/>
    </source>
</evidence>
<evidence type="ECO:0000313" key="6">
    <source>
        <dbReference type="Proteomes" id="UP000663868"/>
    </source>
</evidence>
<dbReference type="EMBL" id="CAJNON010000804">
    <property type="protein sequence ID" value="CAF1381609.1"/>
    <property type="molecule type" value="Genomic_DNA"/>
</dbReference>
<gene>
    <name evidence="3" type="ORF">IZO911_LOCUS43678</name>
    <name evidence="5" type="ORF">KXQ929_LOCUS35577</name>
    <name evidence="4" type="ORF">OKA104_LOCUS12263</name>
    <name evidence="2" type="ORF">VCS650_LOCUS35436</name>
</gene>
<keyword evidence="1" id="KW-0472">Membrane</keyword>
<reference evidence="5" key="1">
    <citation type="submission" date="2021-02" db="EMBL/GenBank/DDBJ databases">
        <authorList>
            <person name="Nowell W R."/>
        </authorList>
    </citation>
    <scope>NUCLEOTIDE SEQUENCE</scope>
</reference>
<evidence type="ECO:0000313" key="4">
    <source>
        <dbReference type="EMBL" id="CAF3697644.1"/>
    </source>
</evidence>
<dbReference type="OrthoDB" id="10020965at2759"/>
<dbReference type="Gene3D" id="2.160.20.80">
    <property type="entry name" value="E3 ubiquitin-protein ligase SopA"/>
    <property type="match status" value="2"/>
</dbReference>
<sequence>MMPVEDRNTITRHISSETSHHVCCGLKIKDVLQIISQLLLPLILAIFTIIITFDQRSENRIQRNEDRSLAEEQRLQDLNISREQRENDRWIAEEQRQHDKQIAIDKRTNDDLNADIQRNMTRDQRMYELDIEQERYKKDHEKYLDNLLLSYYNEMGVLFQNTNGTSLAFNPIIFSLARAKTLNVIEQVGPIRSRHLIMFLYGANQLTIQNKSLDLTEAYLNNIDLRSQRTLINIHLVGAYLNNASFDGQDLSYANFQNAHLNNASFKGSICIGTRFDGAYLNNADFTSANITHASFIQTNMQKANLYQTFGYRPLFQYTRMQQTNFSNSQFKFEQLDTKGFVDSNLAQSHFYNANLEQSRFIYCNLTQVDFTHANLRSADMTGSTMSYASFDHTDLGWATLYSANLSYANLSTIQCTGGQRNISACRLHQALTTDNAILPNNSFGVSLIPFFTEKDLPYCPQNVFGAVSPFGKNSQWKIEPPNSVFNQYTFLAQIYVRVNACVITSMQTTVKVNMTKNIDLTKYSKLIGERRARAVIQCFAGYNTQVGVTELNNNQSKLEPDEWVGFRWFRLLKPTTTILQITIQFSNPFNDTSTWLRDLQLYIHADIRAPDTYLLHSNDM</sequence>
<organism evidence="5 6">
    <name type="scientific">Adineta steineri</name>
    <dbReference type="NCBI Taxonomy" id="433720"/>
    <lineage>
        <taxon>Eukaryota</taxon>
        <taxon>Metazoa</taxon>
        <taxon>Spiralia</taxon>
        <taxon>Gnathifera</taxon>
        <taxon>Rotifera</taxon>
        <taxon>Eurotatoria</taxon>
        <taxon>Bdelloidea</taxon>
        <taxon>Adinetida</taxon>
        <taxon>Adinetidae</taxon>
        <taxon>Adineta</taxon>
    </lineage>
</organism>
<dbReference type="EMBL" id="CAJOBB010005209">
    <property type="protein sequence ID" value="CAF4119918.1"/>
    <property type="molecule type" value="Genomic_DNA"/>
</dbReference>
<evidence type="ECO:0000313" key="2">
    <source>
        <dbReference type="EMBL" id="CAF1381609.1"/>
    </source>
</evidence>
<evidence type="ECO:0000313" key="3">
    <source>
        <dbReference type="EMBL" id="CAF1475076.1"/>
    </source>
</evidence>
<protein>
    <recommendedName>
        <fullName evidence="7">Pentapeptide repeat-containing protein</fullName>
    </recommendedName>
</protein>
<dbReference type="Proteomes" id="UP000663891">
    <property type="component" value="Unassembled WGS sequence"/>
</dbReference>
<proteinExistence type="predicted"/>
<dbReference type="SUPFAM" id="SSF141571">
    <property type="entry name" value="Pentapeptide repeat-like"/>
    <property type="match status" value="2"/>
</dbReference>
<evidence type="ECO:0000313" key="5">
    <source>
        <dbReference type="EMBL" id="CAF4119918.1"/>
    </source>
</evidence>
<dbReference type="EMBL" id="CAJOAY010000587">
    <property type="protein sequence ID" value="CAF3697644.1"/>
    <property type="molecule type" value="Genomic_DNA"/>
</dbReference>
<dbReference type="Proteomes" id="UP000663868">
    <property type="component" value="Unassembled WGS sequence"/>
</dbReference>
<dbReference type="PANTHER" id="PTHR14136:SF17">
    <property type="entry name" value="BTB_POZ DOMAIN-CONTAINING PROTEIN KCTD9"/>
    <property type="match status" value="1"/>
</dbReference>
<comment type="caution">
    <text evidence="5">The sequence shown here is derived from an EMBL/GenBank/DDBJ whole genome shotgun (WGS) entry which is preliminary data.</text>
</comment>
<dbReference type="InterPro" id="IPR051082">
    <property type="entry name" value="Pentapeptide-BTB/POZ_domain"/>
</dbReference>
<keyword evidence="1" id="KW-0812">Transmembrane</keyword>
<name>A0A819W3B2_9BILA</name>
<dbReference type="InterPro" id="IPR001646">
    <property type="entry name" value="5peptide_repeat"/>
</dbReference>
<accession>A0A819W3B2</accession>
<feature type="transmembrane region" description="Helical" evidence="1">
    <location>
        <begin position="34"/>
        <end position="53"/>
    </location>
</feature>
<dbReference type="AlphaFoldDB" id="A0A819W3B2"/>
<dbReference type="PANTHER" id="PTHR14136">
    <property type="entry name" value="BTB_POZ DOMAIN-CONTAINING PROTEIN KCTD9"/>
    <property type="match status" value="1"/>
</dbReference>
<keyword evidence="1" id="KW-1133">Transmembrane helix</keyword>